<protein>
    <recommendedName>
        <fullName evidence="3">Metal-dependent HD superfamily phosphohydrolase</fullName>
    </recommendedName>
</protein>
<organism evidence="1 2">
    <name type="scientific">Pontibacter toksunensis</name>
    <dbReference type="NCBI Taxonomy" id="1332631"/>
    <lineage>
        <taxon>Bacteria</taxon>
        <taxon>Pseudomonadati</taxon>
        <taxon>Bacteroidota</taxon>
        <taxon>Cytophagia</taxon>
        <taxon>Cytophagales</taxon>
        <taxon>Hymenobacteraceae</taxon>
        <taxon>Pontibacter</taxon>
    </lineage>
</organism>
<evidence type="ECO:0000313" key="2">
    <source>
        <dbReference type="Proteomes" id="UP001597641"/>
    </source>
</evidence>
<dbReference type="PANTHER" id="PTHR21174">
    <property type="match status" value="1"/>
</dbReference>
<name>A0ABW6BTP0_9BACT</name>
<reference evidence="2" key="1">
    <citation type="journal article" date="2019" name="Int. J. Syst. Evol. Microbiol.">
        <title>The Global Catalogue of Microorganisms (GCM) 10K type strain sequencing project: providing services to taxonomists for standard genome sequencing and annotation.</title>
        <authorList>
            <consortium name="The Broad Institute Genomics Platform"/>
            <consortium name="The Broad Institute Genome Sequencing Center for Infectious Disease"/>
            <person name="Wu L."/>
            <person name="Ma J."/>
        </authorList>
    </citation>
    <scope>NUCLEOTIDE SEQUENCE [LARGE SCALE GENOMIC DNA]</scope>
    <source>
        <strain evidence="2">KCTC 23984</strain>
    </source>
</reference>
<comment type="caution">
    <text evidence="1">The sequence shown here is derived from an EMBL/GenBank/DDBJ whole genome shotgun (WGS) entry which is preliminary data.</text>
</comment>
<evidence type="ECO:0008006" key="3">
    <source>
        <dbReference type="Google" id="ProtNLM"/>
    </source>
</evidence>
<dbReference type="SUPFAM" id="SSF109604">
    <property type="entry name" value="HD-domain/PDEase-like"/>
    <property type="match status" value="1"/>
</dbReference>
<gene>
    <name evidence="1" type="ORF">ACFS7Z_03670</name>
</gene>
<dbReference type="Proteomes" id="UP001597641">
    <property type="component" value="Unassembled WGS sequence"/>
</dbReference>
<dbReference type="PIRSF" id="PIRSF035170">
    <property type="entry name" value="HD_phosphohydro"/>
    <property type="match status" value="1"/>
</dbReference>
<evidence type="ECO:0000313" key="1">
    <source>
        <dbReference type="EMBL" id="MFD2999448.1"/>
    </source>
</evidence>
<dbReference type="Gene3D" id="1.10.3210.10">
    <property type="entry name" value="Hypothetical protein af1432"/>
    <property type="match status" value="1"/>
</dbReference>
<dbReference type="InterPro" id="IPR009218">
    <property type="entry name" value="HD_phosphohydro"/>
</dbReference>
<dbReference type="RefSeq" id="WP_377481087.1">
    <property type="nucleotide sequence ID" value="NZ_JBHUOX010000002.1"/>
</dbReference>
<accession>A0ABW6BTP0</accession>
<sequence>MQSLESQWSALASEYTTDVHLVQKLWEELHRSYTASGRYYHNLTHIANLLHLTKEHQSFIREINLVRFAVFYHDIVYKTTRSDNEERSAALATERLKELHVPQEEIDMVQVMILATRTHQLHQEEDINLLVDFDLSILGADWENYAAYSQQIRKEYSLYPDLLYNNGRKKVLQHFLNRPSIYLTALFQDKLEAQARQNLQQELDSY</sequence>
<keyword evidence="2" id="KW-1185">Reference proteome</keyword>
<dbReference type="PANTHER" id="PTHR21174:SF0">
    <property type="entry name" value="HD PHOSPHOHYDROLASE FAMILY PROTEIN-RELATED"/>
    <property type="match status" value="1"/>
</dbReference>
<dbReference type="EMBL" id="JBHUOX010000002">
    <property type="protein sequence ID" value="MFD2999448.1"/>
    <property type="molecule type" value="Genomic_DNA"/>
</dbReference>
<proteinExistence type="predicted"/>